<feature type="domain" description="CBS" evidence="3">
    <location>
        <begin position="8"/>
        <end position="67"/>
    </location>
</feature>
<comment type="caution">
    <text evidence="4">The sequence shown here is derived from an EMBL/GenBank/DDBJ whole genome shotgun (WGS) entry which is preliminary data.</text>
</comment>
<feature type="domain" description="CBS" evidence="3">
    <location>
        <begin position="76"/>
        <end position="131"/>
    </location>
</feature>
<proteinExistence type="predicted"/>
<dbReference type="PANTHER" id="PTHR43080:SF2">
    <property type="entry name" value="CBS DOMAIN-CONTAINING PROTEIN"/>
    <property type="match status" value="1"/>
</dbReference>
<dbReference type="InterPro" id="IPR044725">
    <property type="entry name" value="CBSX3_CBS_dom"/>
</dbReference>
<dbReference type="PANTHER" id="PTHR43080">
    <property type="entry name" value="CBS DOMAIN-CONTAINING PROTEIN CBSX3, MITOCHONDRIAL"/>
    <property type="match status" value="1"/>
</dbReference>
<dbReference type="RefSeq" id="WP_303702132.1">
    <property type="nucleotide sequence ID" value="NZ_VSIV01000382.1"/>
</dbReference>
<evidence type="ECO:0000313" key="5">
    <source>
        <dbReference type="Proteomes" id="UP000323337"/>
    </source>
</evidence>
<dbReference type="Pfam" id="PF00571">
    <property type="entry name" value="CBS"/>
    <property type="match status" value="2"/>
</dbReference>
<dbReference type="InterPro" id="IPR046342">
    <property type="entry name" value="CBS_dom_sf"/>
</dbReference>
<sequence length="146" mass="16210">MSTVKDILSKKESQVHTVSPEKTVFEALKIMSDEDIGALIVTVGDSVKGIFSERDYARKVILKGKSSKDLKVSDIMTTDVLFVTPKNTVEECMALMTEKRIRHLPVLENKKLTGLVSIGDIVKQVISDHKFTIKELEKYISGDIAG</sequence>
<evidence type="ECO:0000259" key="3">
    <source>
        <dbReference type="PROSITE" id="PS51371"/>
    </source>
</evidence>
<name>A0A5D0MLK4_FLESI</name>
<dbReference type="SUPFAM" id="SSF54631">
    <property type="entry name" value="CBS-domain pair"/>
    <property type="match status" value="1"/>
</dbReference>
<dbReference type="Proteomes" id="UP000323337">
    <property type="component" value="Unassembled WGS sequence"/>
</dbReference>
<evidence type="ECO:0000256" key="2">
    <source>
        <dbReference type="PROSITE-ProRule" id="PRU00703"/>
    </source>
</evidence>
<dbReference type="SMART" id="SM00116">
    <property type="entry name" value="CBS"/>
    <property type="match status" value="2"/>
</dbReference>
<dbReference type="Gene3D" id="3.10.580.10">
    <property type="entry name" value="CBS-domain"/>
    <property type="match status" value="1"/>
</dbReference>
<gene>
    <name evidence="4" type="ORF">FXF49_11960</name>
</gene>
<organism evidence="4 5">
    <name type="scientific">Flexistipes sinusarabici</name>
    <dbReference type="NCBI Taxonomy" id="2352"/>
    <lineage>
        <taxon>Bacteria</taxon>
        <taxon>Pseudomonadati</taxon>
        <taxon>Deferribacterota</taxon>
        <taxon>Deferribacteres</taxon>
        <taxon>Deferribacterales</taxon>
        <taxon>Flexistipitaceae</taxon>
        <taxon>Flexistipes</taxon>
    </lineage>
</organism>
<dbReference type="CDD" id="cd04623">
    <property type="entry name" value="CBS_pair_bac_euk"/>
    <property type="match status" value="1"/>
</dbReference>
<dbReference type="PROSITE" id="PS51371">
    <property type="entry name" value="CBS"/>
    <property type="match status" value="2"/>
</dbReference>
<reference evidence="4 5" key="1">
    <citation type="submission" date="2019-08" db="EMBL/GenBank/DDBJ databases">
        <title>Genomic characterization of a novel candidate phylum (ARYD3) from a high temperature, high salinity tertiary oil reservoir in north central Oklahoma, USA.</title>
        <authorList>
            <person name="Youssef N.H."/>
            <person name="Yadav A."/>
            <person name="Elshahed M.S."/>
        </authorList>
    </citation>
    <scope>NUCLEOTIDE SEQUENCE [LARGE SCALE GENOMIC DNA]</scope>
    <source>
        <strain evidence="4">ARYD1</strain>
    </source>
</reference>
<protein>
    <submittedName>
        <fullName evidence="4">CBS domain-containing protein</fullName>
    </submittedName>
</protein>
<dbReference type="InterPro" id="IPR000644">
    <property type="entry name" value="CBS_dom"/>
</dbReference>
<evidence type="ECO:0000256" key="1">
    <source>
        <dbReference type="ARBA" id="ARBA00023122"/>
    </source>
</evidence>
<dbReference type="EMBL" id="VSIV01000382">
    <property type="protein sequence ID" value="TYB32351.1"/>
    <property type="molecule type" value="Genomic_DNA"/>
</dbReference>
<accession>A0A5D0MLK4</accession>
<keyword evidence="1 2" id="KW-0129">CBS domain</keyword>
<dbReference type="InterPro" id="IPR051257">
    <property type="entry name" value="Diverse_CBS-Domain"/>
</dbReference>
<evidence type="ECO:0000313" key="4">
    <source>
        <dbReference type="EMBL" id="TYB32351.1"/>
    </source>
</evidence>
<dbReference type="AlphaFoldDB" id="A0A5D0MLK4"/>